<evidence type="ECO:0000313" key="2">
    <source>
        <dbReference type="EMBL" id="APO77096.1"/>
    </source>
</evidence>
<keyword evidence="2" id="KW-0614">Plasmid</keyword>
<dbReference type="Proteomes" id="UP000185109">
    <property type="component" value="Plasmid pRsp8C3a"/>
</dbReference>
<feature type="compositionally biased region" description="Polar residues" evidence="1">
    <location>
        <begin position="9"/>
        <end position="28"/>
    </location>
</feature>
<reference evidence="2 3" key="1">
    <citation type="submission" date="2016-09" db="EMBL/GenBank/DDBJ databases">
        <title>The complete genome sequences of Rhizobium gallicum, symbiovars gallicum and phaseoli, symbionts associated to common bean (Phaseolus vulgaris).</title>
        <authorList>
            <person name="Bustos P."/>
            <person name="Santamaria R.I."/>
            <person name="Perez-Carrascal O.M."/>
            <person name="Juarez S."/>
            <person name="Lozano L."/>
            <person name="Martinez-Flores I."/>
            <person name="Martinez-Romero E."/>
            <person name="Cevallos M."/>
            <person name="Romero D."/>
            <person name="Davila G."/>
            <person name="Gonzalez V."/>
        </authorList>
    </citation>
    <scope>NUCLEOTIDE SEQUENCE [LARGE SCALE GENOMIC DNA]</scope>
    <source>
        <strain evidence="2 3">8C-3</strain>
        <plasmid evidence="3">Plasmid prsp8c3a</plasmid>
    </source>
</reference>
<proteinExistence type="predicted"/>
<dbReference type="AlphaFoldDB" id="A0A1L5PAH4"/>
<gene>
    <name evidence="2" type="ORF">AM571_PA00211</name>
</gene>
<organism evidence="2 3">
    <name type="scientific">Rhizobium etli 8C-3</name>
    <dbReference type="NCBI Taxonomy" id="538025"/>
    <lineage>
        <taxon>Bacteria</taxon>
        <taxon>Pseudomonadati</taxon>
        <taxon>Pseudomonadota</taxon>
        <taxon>Alphaproteobacteria</taxon>
        <taxon>Hyphomicrobiales</taxon>
        <taxon>Rhizobiaceae</taxon>
        <taxon>Rhizobium/Agrobacterium group</taxon>
        <taxon>Rhizobium</taxon>
    </lineage>
</organism>
<dbReference type="EMBL" id="CP017242">
    <property type="protein sequence ID" value="APO77096.1"/>
    <property type="molecule type" value="Genomic_DNA"/>
</dbReference>
<feature type="region of interest" description="Disordered" evidence="1">
    <location>
        <begin position="1"/>
        <end position="28"/>
    </location>
</feature>
<sequence length="64" mass="7175">MNEPVGNSEPGSATRTVSAAPSSTLSGPYYSEVSTTTRMFYTSNFNLLLEGERRTRSYYHYPDE</sequence>
<name>A0A1L5PAH4_RHIET</name>
<geneLocation type="plasmid" evidence="3">
    <name>prsp8c3a</name>
</geneLocation>
<protein>
    <submittedName>
        <fullName evidence="2">Uncharacterized protein</fullName>
    </submittedName>
</protein>
<evidence type="ECO:0000256" key="1">
    <source>
        <dbReference type="SAM" id="MobiDB-lite"/>
    </source>
</evidence>
<evidence type="ECO:0000313" key="3">
    <source>
        <dbReference type="Proteomes" id="UP000185109"/>
    </source>
</evidence>
<accession>A0A1L5PAH4</accession>